<sequence>MVFIIKFVSICAEKKSLEDLQVLHKAGRGKVILNTIKMLDIKVRSHDAYTLEMKVGFIKGENQHKSDFTINTWIFVPNTLDLNKTTYSKDQFYSDVKSKIRFITPVYKLAAIVDEGAIPYNNLSAATQDLLREETAIHVYEIEFQLKMFMAIFRSALRNAVTDFKQATEDQHVDLIQTYVSSSTSIRDKYRALKEELHQNEAVTGKEYLNYFSFADEYLSYTLLRYSFLLLDRLMLVSDERFQLLQHQVKQLILSEQAYMKNMGYSFIKANEKATNQAVIYRYAMLNKYVESDLILESNKKKDSDGVFVQQVYYSIAAGISMVFATIVAFSFQQKYGNFTMPLFVALVVGYMLKDRIKDLMRFYFAGKLGGKYFDNKTSISIKGKQIGWIKEAVDFITDEKVPSEILNIRNRSVLLEVENRIHNEKILLYRKKVSLDRGEMMKNSTYFFKGVHDIFRFNLTRLLQRMDNPKVSVLSLDEQNEQVIGFHADKVYYINFISQIEYEDHTEYKRYRIICQRDGIQKIEELFT</sequence>
<name>A0A9Q7E751_MYROD</name>
<protein>
    <submittedName>
        <fullName evidence="2">Uncharacterized protein</fullName>
    </submittedName>
</protein>
<dbReference type="EMBL" id="CP068108">
    <property type="protein sequence ID" value="QQT99055.1"/>
    <property type="molecule type" value="Genomic_DNA"/>
</dbReference>
<keyword evidence="1" id="KW-1133">Transmembrane helix</keyword>
<accession>A0A9Q7E751</accession>
<dbReference type="AlphaFoldDB" id="A0A9Q7E751"/>
<keyword evidence="1" id="KW-0472">Membrane</keyword>
<feature type="transmembrane region" description="Helical" evidence="1">
    <location>
        <begin position="312"/>
        <end position="330"/>
    </location>
</feature>
<evidence type="ECO:0000313" key="3">
    <source>
        <dbReference type="Proteomes" id="UP000596202"/>
    </source>
</evidence>
<gene>
    <name evidence="2" type="ORF">I6I88_12635</name>
</gene>
<dbReference type="Proteomes" id="UP000596202">
    <property type="component" value="Chromosome"/>
</dbReference>
<organism evidence="2 3">
    <name type="scientific">Myroides odoratus</name>
    <name type="common">Flavobacterium odoratum</name>
    <dbReference type="NCBI Taxonomy" id="256"/>
    <lineage>
        <taxon>Bacteria</taxon>
        <taxon>Pseudomonadati</taxon>
        <taxon>Bacteroidota</taxon>
        <taxon>Flavobacteriia</taxon>
        <taxon>Flavobacteriales</taxon>
        <taxon>Flavobacteriaceae</taxon>
        <taxon>Myroides</taxon>
    </lineage>
</organism>
<evidence type="ECO:0000313" key="2">
    <source>
        <dbReference type="EMBL" id="QQT99055.1"/>
    </source>
</evidence>
<proteinExistence type="predicted"/>
<feature type="transmembrane region" description="Helical" evidence="1">
    <location>
        <begin position="336"/>
        <end position="353"/>
    </location>
</feature>
<evidence type="ECO:0000256" key="1">
    <source>
        <dbReference type="SAM" id="Phobius"/>
    </source>
</evidence>
<reference evidence="2 3" key="1">
    <citation type="submission" date="2021-01" db="EMBL/GenBank/DDBJ databases">
        <title>FDA dAtabase for Regulatory Grade micrObial Sequences (FDA-ARGOS): Supporting development and validation of Infectious Disease Dx tests.</title>
        <authorList>
            <person name="Sproer C."/>
            <person name="Gronow S."/>
            <person name="Severitt S."/>
            <person name="Schroder I."/>
            <person name="Tallon L."/>
            <person name="Sadzewicz L."/>
            <person name="Zhao X."/>
            <person name="Boylan J."/>
            <person name="Ott S."/>
            <person name="Bowen H."/>
            <person name="Vavikolanu K."/>
            <person name="Mehta A."/>
            <person name="Aluvathingal J."/>
            <person name="Nadendla S."/>
            <person name="Lowell S."/>
            <person name="Myers T."/>
            <person name="Yan Y."/>
            <person name="Sichtig H."/>
        </authorList>
    </citation>
    <scope>NUCLEOTIDE SEQUENCE [LARGE SCALE GENOMIC DNA]</scope>
    <source>
        <strain evidence="2 3">FDAARGOS_1131</strain>
    </source>
</reference>
<keyword evidence="1" id="KW-0812">Transmembrane</keyword>
<dbReference type="OrthoDB" id="366465at2"/>